<dbReference type="AlphaFoldDB" id="A0A1Y1JJW3"/>
<gene>
    <name evidence="2" type="ORF">PGO_130130</name>
</gene>
<name>A0A1Y1JJW3_PLAGO</name>
<dbReference type="RefSeq" id="XP_028545330.1">
    <property type="nucleotide sequence ID" value="XM_028689529.1"/>
</dbReference>
<keyword evidence="1" id="KW-1133">Transmembrane helix</keyword>
<proteinExistence type="predicted"/>
<dbReference type="InterPro" id="IPR008780">
    <property type="entry name" value="Plasmodium_Vir"/>
</dbReference>
<sequence length="857" mass="103318">MQELQILNFPILNDWKLISFDKELSADDIKKYSQKCNGVSSGLSNSNKIQSVLCGKVLRNFDELLKNEESNINNCLNFNVWLYVIIKYYQYSIDEIQTYFNLTDSPSNKLYILHKCSLDWFNEITEMDNIIKLYNFNEYVKNIKNRIGNIIQEEYNALCKYVHDCILLYKRLSSTYCKNRDNGSSTLCDEIKKFTSYYRTYIQGLDEDKSKNFPLLENYTVSNEFYCLSEAEKYEKRFSLLKNHDIVKSQVHNIDARKVHHHTTQEYSKERAVNINQKYGFFDDLNIYQANEKQYRSDENMDTIDYYCNKLYINEEKWKSNTIQYCKDFIMYYFFLSRNMGKNMPNVSEYIKYLNYWIENKLRSSGDEEFKTFFYSSLSEIYEKFQLKDELSDKIKKIDDIDFKKMTILYKLYDNYNKIESEKIDPYTYIKTKCNEYANNCNINYLEGINMYQKSKDYDFYLALKEFDTLYRNVQYRSVSCRHVIQTTLPEIKKIEEKYSEKIVQKSLKTCEQKESDTTEDDTIENNKYETILKDLPFYVYYSTLNKNNYLEGYNDKYCGKVERLSHTYPWICKLCKMISKNLHDISKSDDEEERKKKCLYFNYWIYDQIRKKFNHKNYDLDVVLTLLDVVVSNNRDLQNNYCNMIYDSSISMEEWKEMKELHDYFKGYENIKSYVTSDVIKQKHYCEYITYINEIYKRHLKDSCVCISNPSFFCFEKFPDYFKCDKTYYPNNLLTKFKCDAEKTEESVESLFKSVTTDHDIATYYSRLSKTCTRLTCDPFYASTLVAFLILGLFFTHFFFYKITPLGSWFDKKILKKKKHMQNIHTRSIQHLQEKDSKNKYENIRKKQIHLVYQSL</sequence>
<protein>
    <submittedName>
        <fullName evidence="2">Variable surface protein</fullName>
    </submittedName>
</protein>
<keyword evidence="1" id="KW-0472">Membrane</keyword>
<reference evidence="3" key="1">
    <citation type="submission" date="2017-04" db="EMBL/GenBank/DDBJ databases">
        <title>Plasmodium gonderi genome.</title>
        <authorList>
            <person name="Arisue N."/>
            <person name="Honma H."/>
            <person name="Kawai S."/>
            <person name="Tougan T."/>
            <person name="Tanabe K."/>
            <person name="Horii T."/>
        </authorList>
    </citation>
    <scope>NUCLEOTIDE SEQUENCE [LARGE SCALE GENOMIC DNA]</scope>
    <source>
        <strain evidence="3">ATCC 30045</strain>
    </source>
</reference>
<keyword evidence="3" id="KW-1185">Reference proteome</keyword>
<dbReference type="Proteomes" id="UP000195521">
    <property type="component" value="Unassembled WGS sequence"/>
</dbReference>
<keyword evidence="1" id="KW-0812">Transmembrane</keyword>
<evidence type="ECO:0000313" key="3">
    <source>
        <dbReference type="Proteomes" id="UP000195521"/>
    </source>
</evidence>
<dbReference type="OMA" id="CAKFANN"/>
<dbReference type="GeneID" id="39749479"/>
<accession>A0A1Y1JJW3</accession>
<dbReference type="EMBL" id="BDQF01000014">
    <property type="protein sequence ID" value="GAW82741.1"/>
    <property type="molecule type" value="Genomic_DNA"/>
</dbReference>
<evidence type="ECO:0000313" key="2">
    <source>
        <dbReference type="EMBL" id="GAW82741.1"/>
    </source>
</evidence>
<feature type="transmembrane region" description="Helical" evidence="1">
    <location>
        <begin position="781"/>
        <end position="802"/>
    </location>
</feature>
<dbReference type="OrthoDB" id="382814at2759"/>
<comment type="caution">
    <text evidence="2">The sequence shown here is derived from an EMBL/GenBank/DDBJ whole genome shotgun (WGS) entry which is preliminary data.</text>
</comment>
<dbReference type="Pfam" id="PF05795">
    <property type="entry name" value="Plasmodium_Vir"/>
    <property type="match status" value="1"/>
</dbReference>
<organism evidence="2 3">
    <name type="scientific">Plasmodium gonderi</name>
    <dbReference type="NCBI Taxonomy" id="77519"/>
    <lineage>
        <taxon>Eukaryota</taxon>
        <taxon>Sar</taxon>
        <taxon>Alveolata</taxon>
        <taxon>Apicomplexa</taxon>
        <taxon>Aconoidasida</taxon>
        <taxon>Haemosporida</taxon>
        <taxon>Plasmodiidae</taxon>
        <taxon>Plasmodium</taxon>
        <taxon>Plasmodium (Plasmodium)</taxon>
    </lineage>
</organism>
<evidence type="ECO:0000256" key="1">
    <source>
        <dbReference type="SAM" id="Phobius"/>
    </source>
</evidence>